<gene>
    <name evidence="1" type="ORF">NIES267_58480</name>
</gene>
<evidence type="ECO:0000313" key="2">
    <source>
        <dbReference type="Proteomes" id="UP000218418"/>
    </source>
</evidence>
<reference evidence="1 2" key="1">
    <citation type="submission" date="2017-06" db="EMBL/GenBank/DDBJ databases">
        <title>Genome sequencing of cyanobaciteial culture collection at National Institute for Environmental Studies (NIES).</title>
        <authorList>
            <person name="Hirose Y."/>
            <person name="Shimura Y."/>
            <person name="Fujisawa T."/>
            <person name="Nakamura Y."/>
            <person name="Kawachi M."/>
        </authorList>
    </citation>
    <scope>NUCLEOTIDE SEQUENCE [LARGE SCALE GENOMIC DNA]</scope>
    <source>
        <strain evidence="1 2">NIES-267</strain>
    </source>
</reference>
<dbReference type="InterPro" id="IPR058095">
    <property type="entry name" value="Psb35-like"/>
</dbReference>
<name>A0A1Z4LYP6_9CYAN</name>
<protein>
    <submittedName>
        <fullName evidence="1">Uncharacterized protein</fullName>
    </submittedName>
</protein>
<evidence type="ECO:0000313" key="1">
    <source>
        <dbReference type="EMBL" id="BAY86342.1"/>
    </source>
</evidence>
<dbReference type="OrthoDB" id="466828at2"/>
<dbReference type="Proteomes" id="UP000218418">
    <property type="component" value="Chromosome"/>
</dbReference>
<dbReference type="AlphaFoldDB" id="A0A1Z4LYP6"/>
<keyword evidence="2" id="KW-1185">Reference proteome</keyword>
<dbReference type="InterPro" id="IPR058523">
    <property type="entry name" value="DUF8210"/>
</dbReference>
<proteinExistence type="predicted"/>
<sequence length="76" mass="8592">MMTILISLFVVGWVAASLIGSQAYFRGEQRKPIHERNWSSESFDFLAKSVTGKETDYIERVPAYAIDAYAGKEMGR</sequence>
<dbReference type="Pfam" id="PF26637">
    <property type="entry name" value="DUF8210"/>
    <property type="match status" value="1"/>
</dbReference>
<dbReference type="NCBIfam" id="NF047380">
    <property type="entry name" value="photo_II_xxx"/>
    <property type="match status" value="1"/>
</dbReference>
<organism evidence="1 2">
    <name type="scientific">Calothrix parasitica NIES-267</name>
    <dbReference type="NCBI Taxonomy" id="1973488"/>
    <lineage>
        <taxon>Bacteria</taxon>
        <taxon>Bacillati</taxon>
        <taxon>Cyanobacteriota</taxon>
        <taxon>Cyanophyceae</taxon>
        <taxon>Nostocales</taxon>
        <taxon>Calotrichaceae</taxon>
        <taxon>Calothrix</taxon>
    </lineage>
</organism>
<accession>A0A1Z4LYP6</accession>
<dbReference type="EMBL" id="AP018227">
    <property type="protein sequence ID" value="BAY86342.1"/>
    <property type="molecule type" value="Genomic_DNA"/>
</dbReference>